<feature type="transmembrane region" description="Helical" evidence="9">
    <location>
        <begin position="442"/>
        <end position="470"/>
    </location>
</feature>
<feature type="transmembrane region" description="Helical" evidence="9">
    <location>
        <begin position="92"/>
        <end position="110"/>
    </location>
</feature>
<evidence type="ECO:0000256" key="4">
    <source>
        <dbReference type="ARBA" id="ARBA00022692"/>
    </source>
</evidence>
<dbReference type="InterPro" id="IPR037272">
    <property type="entry name" value="SNS_sf"/>
</dbReference>
<reference evidence="10 11" key="1">
    <citation type="submission" date="2022-01" db="EMBL/GenBank/DDBJ databases">
        <title>A chromosomal length assembly of Cordylochernes scorpioides.</title>
        <authorList>
            <person name="Zeh D."/>
            <person name="Zeh J."/>
        </authorList>
    </citation>
    <scope>NUCLEOTIDE SEQUENCE [LARGE SCALE GENOMIC DNA]</scope>
    <source>
        <strain evidence="10">IN4F17</strain>
        <tissue evidence="10">Whole Body</tissue>
    </source>
</reference>
<keyword evidence="5 8" id="KW-0769">Symport</keyword>
<keyword evidence="3 8" id="KW-0813">Transport</keyword>
<dbReference type="PRINTS" id="PR00176">
    <property type="entry name" value="NANEUSMPORT"/>
</dbReference>
<dbReference type="SUPFAM" id="SSF161070">
    <property type="entry name" value="SNF-like"/>
    <property type="match status" value="1"/>
</dbReference>
<gene>
    <name evidence="10" type="ORF">LAZ67_1000170</name>
</gene>
<evidence type="ECO:0000256" key="7">
    <source>
        <dbReference type="ARBA" id="ARBA00023136"/>
    </source>
</evidence>
<name>A0ABY6JX11_9ARAC</name>
<evidence type="ECO:0000256" key="2">
    <source>
        <dbReference type="ARBA" id="ARBA00006459"/>
    </source>
</evidence>
<sequence length="629" mass="70339">MRMCGCVQVPAKPQPDRGTWTNQAEFFLSCLGYAVGLGNVWRFPYLCFRNGGGAFLIPYCIMLAIGGLPLFYMELALGQYHGKGPNIVFKHMAPLFHGLGFAMLMVTLLVSLYYNMIIAWTLFYTFASFTSQLGWEFCGNSWNSVECFNTAQNAECLELNQTFWNNTCVEVAQFCQGVSGFEPLNDTYCRNVTSGAATELQAVVQRVSPSEDYFKNYMLDLSPSLDEFGPVRWQLALCLLLAWVIVLLCLIRGVKSSGKVVYFTALFPYVVLFILLIRGLTLEGFQKGIYFYIVPEWKRLKDPKVWGDAATQIFYSLAPGFGGLLTLSSYNRFNNNCYRDAITVSVANCATSVFAGFVIFSILGFMAETLKVPVTDVVKAGPGLAFIAYPEAVTKMPGSPVWAFLFFFMLITLGLDSQFTMCETIITAFQDQWPSLIKYKSFVTVATCIVCFLLGLPMCTRGGVYIFTLIDWYSASWSLLIIAFLECGLVAWIYGLNRFSSNIKDMIGVSPNIYWKSMWVFITPATLIGILIFLWITYTPASYGDYVFPEWANALGWLMALASVILIPIFAAYEVFKNIRSGEPLSDLLRPTEDWGPVVRNVAKSSKDGAAALEISSYDNPSFTYGTHM</sequence>
<keyword evidence="11" id="KW-1185">Reference proteome</keyword>
<comment type="subcellular location">
    <subcellularLocation>
        <location evidence="1">Membrane</location>
        <topology evidence="1">Multi-pass membrane protein</topology>
    </subcellularLocation>
</comment>
<feature type="transmembrane region" description="Helical" evidence="9">
    <location>
        <begin position="260"/>
        <end position="280"/>
    </location>
</feature>
<feature type="transmembrane region" description="Helical" evidence="9">
    <location>
        <begin position="313"/>
        <end position="330"/>
    </location>
</feature>
<dbReference type="EMBL" id="CP092863">
    <property type="protein sequence ID" value="UYV60163.1"/>
    <property type="molecule type" value="Genomic_DNA"/>
</dbReference>
<feature type="transmembrane region" description="Helical" evidence="9">
    <location>
        <begin position="401"/>
        <end position="421"/>
    </location>
</feature>
<dbReference type="InterPro" id="IPR000175">
    <property type="entry name" value="Na/ntran_symport"/>
</dbReference>
<keyword evidence="4 8" id="KW-0812">Transmembrane</keyword>
<evidence type="ECO:0000256" key="8">
    <source>
        <dbReference type="RuleBase" id="RU003732"/>
    </source>
</evidence>
<dbReference type="PANTHER" id="PTHR11616">
    <property type="entry name" value="SODIUM/CHLORIDE DEPENDENT TRANSPORTER"/>
    <property type="match status" value="1"/>
</dbReference>
<evidence type="ECO:0000313" key="10">
    <source>
        <dbReference type="EMBL" id="UYV60163.1"/>
    </source>
</evidence>
<dbReference type="PANTHER" id="PTHR11616:SF240">
    <property type="entry name" value="BLOATED TUBULES, ISOFORM B-RELATED"/>
    <property type="match status" value="1"/>
</dbReference>
<keyword evidence="6 9" id="KW-1133">Transmembrane helix</keyword>
<evidence type="ECO:0000256" key="1">
    <source>
        <dbReference type="ARBA" id="ARBA00004141"/>
    </source>
</evidence>
<dbReference type="Pfam" id="PF00209">
    <property type="entry name" value="SNF"/>
    <property type="match status" value="2"/>
</dbReference>
<evidence type="ECO:0000256" key="5">
    <source>
        <dbReference type="ARBA" id="ARBA00022847"/>
    </source>
</evidence>
<feature type="transmembrane region" description="Helical" evidence="9">
    <location>
        <begin position="53"/>
        <end position="72"/>
    </location>
</feature>
<dbReference type="PROSITE" id="PS00610">
    <property type="entry name" value="NA_NEUROTRAN_SYMP_1"/>
    <property type="match status" value="1"/>
</dbReference>
<comment type="similarity">
    <text evidence="2 8">Belongs to the sodium:neurotransmitter symporter (SNF) (TC 2.A.22) family.</text>
</comment>
<organism evidence="10 11">
    <name type="scientific">Cordylochernes scorpioides</name>
    <dbReference type="NCBI Taxonomy" id="51811"/>
    <lineage>
        <taxon>Eukaryota</taxon>
        <taxon>Metazoa</taxon>
        <taxon>Ecdysozoa</taxon>
        <taxon>Arthropoda</taxon>
        <taxon>Chelicerata</taxon>
        <taxon>Arachnida</taxon>
        <taxon>Pseudoscorpiones</taxon>
        <taxon>Cheliferoidea</taxon>
        <taxon>Chernetidae</taxon>
        <taxon>Cordylochernes</taxon>
    </lineage>
</organism>
<feature type="transmembrane region" description="Helical" evidence="9">
    <location>
        <begin position="342"/>
        <end position="367"/>
    </location>
</feature>
<protein>
    <recommendedName>
        <fullName evidence="8">Transporter</fullName>
    </recommendedName>
</protein>
<proteinExistence type="inferred from homology"/>
<dbReference type="PROSITE" id="PS50267">
    <property type="entry name" value="NA_NEUROTRAN_SYMP_3"/>
    <property type="match status" value="1"/>
</dbReference>
<accession>A0ABY6JX11</accession>
<feature type="transmembrane region" description="Helical" evidence="9">
    <location>
        <begin position="556"/>
        <end position="576"/>
    </location>
</feature>
<feature type="transmembrane region" description="Helical" evidence="9">
    <location>
        <begin position="231"/>
        <end position="251"/>
    </location>
</feature>
<evidence type="ECO:0000256" key="3">
    <source>
        <dbReference type="ARBA" id="ARBA00022448"/>
    </source>
</evidence>
<feature type="transmembrane region" description="Helical" evidence="9">
    <location>
        <begin position="20"/>
        <end position="41"/>
    </location>
</feature>
<dbReference type="Proteomes" id="UP001235939">
    <property type="component" value="Chromosome 01"/>
</dbReference>
<keyword evidence="7 9" id="KW-0472">Membrane</keyword>
<evidence type="ECO:0000313" key="11">
    <source>
        <dbReference type="Proteomes" id="UP001235939"/>
    </source>
</evidence>
<evidence type="ECO:0000256" key="9">
    <source>
        <dbReference type="SAM" id="Phobius"/>
    </source>
</evidence>
<feature type="transmembrane region" description="Helical" evidence="9">
    <location>
        <begin position="517"/>
        <end position="536"/>
    </location>
</feature>
<feature type="transmembrane region" description="Helical" evidence="9">
    <location>
        <begin position="476"/>
        <end position="496"/>
    </location>
</feature>
<evidence type="ECO:0000256" key="6">
    <source>
        <dbReference type="ARBA" id="ARBA00022989"/>
    </source>
</evidence>